<comment type="similarity">
    <text evidence="1">Belongs to the RutC family.</text>
</comment>
<evidence type="ECO:0000313" key="3">
    <source>
        <dbReference type="Proteomes" id="UP000019486"/>
    </source>
</evidence>
<dbReference type="Gene3D" id="3.30.1330.40">
    <property type="entry name" value="RutC-like"/>
    <property type="match status" value="1"/>
</dbReference>
<dbReference type="SUPFAM" id="SSF55298">
    <property type="entry name" value="YjgF-like"/>
    <property type="match status" value="1"/>
</dbReference>
<dbReference type="PANTHER" id="PTHR47328:SF1">
    <property type="entry name" value="RUTC FAMILY PROTEIN YOAB"/>
    <property type="match status" value="1"/>
</dbReference>
<dbReference type="Proteomes" id="UP000019486">
    <property type="component" value="Unassembled WGS sequence"/>
</dbReference>
<protein>
    <submittedName>
        <fullName evidence="2">Endoribonuclease L-PSP</fullName>
    </submittedName>
</protein>
<dbReference type="InterPro" id="IPR019897">
    <property type="entry name" value="RidA_CS"/>
</dbReference>
<evidence type="ECO:0000313" key="2">
    <source>
        <dbReference type="EMBL" id="EWY38242.1"/>
    </source>
</evidence>
<dbReference type="PATRIC" id="fig|1385369.3.peg.4604"/>
<dbReference type="PROSITE" id="PS01094">
    <property type="entry name" value="UPF0076"/>
    <property type="match status" value="1"/>
</dbReference>
<dbReference type="CDD" id="cd06150">
    <property type="entry name" value="YjgF_YER057c_UK114_like_2"/>
    <property type="match status" value="1"/>
</dbReference>
<dbReference type="STRING" id="1385369.N825_13620"/>
<dbReference type="AlphaFoldDB" id="W9H0L3"/>
<dbReference type="InterPro" id="IPR035709">
    <property type="entry name" value="YoaB-like"/>
</dbReference>
<dbReference type="RefSeq" id="WP_245613203.1">
    <property type="nucleotide sequence ID" value="NZ_AVFL01000019.1"/>
</dbReference>
<accession>W9H0L3</accession>
<comment type="caution">
    <text evidence="2">The sequence shown here is derived from an EMBL/GenBank/DDBJ whole genome shotgun (WGS) entry which is preliminary data.</text>
</comment>
<evidence type="ECO:0000256" key="1">
    <source>
        <dbReference type="ARBA" id="ARBA00010552"/>
    </source>
</evidence>
<dbReference type="InterPro" id="IPR006175">
    <property type="entry name" value="YjgF/YER057c/UK114"/>
</dbReference>
<dbReference type="Pfam" id="PF01042">
    <property type="entry name" value="Ribonuc_L-PSP"/>
    <property type="match status" value="1"/>
</dbReference>
<proteinExistence type="inferred from homology"/>
<organism evidence="2 3">
    <name type="scientific">Skermanella stibiiresistens SB22</name>
    <dbReference type="NCBI Taxonomy" id="1385369"/>
    <lineage>
        <taxon>Bacteria</taxon>
        <taxon>Pseudomonadati</taxon>
        <taxon>Pseudomonadota</taxon>
        <taxon>Alphaproteobacteria</taxon>
        <taxon>Rhodospirillales</taxon>
        <taxon>Azospirillaceae</taxon>
        <taxon>Skermanella</taxon>
    </lineage>
</organism>
<dbReference type="InterPro" id="IPR035959">
    <property type="entry name" value="RutC-like_sf"/>
</dbReference>
<sequence length="118" mass="12658">MMIERIEKTKIMHRVVRHNGVLYIGGLIADDCDGGMGSQTRQICAKLDKLLATAGSDKTKLLSATLYVTDIDAKAEMNEAWLEWLDGTDLPARATIGVATLGGPTVKIEIVVTAAATE</sequence>
<reference evidence="2 3" key="1">
    <citation type="submission" date="2013-08" db="EMBL/GenBank/DDBJ databases">
        <title>The genome sequence of Skermanella stibiiresistens.</title>
        <authorList>
            <person name="Zhu W."/>
            <person name="Wang G."/>
        </authorList>
    </citation>
    <scope>NUCLEOTIDE SEQUENCE [LARGE SCALE GENOMIC DNA]</scope>
    <source>
        <strain evidence="2 3">SB22</strain>
    </source>
</reference>
<keyword evidence="3" id="KW-1185">Reference proteome</keyword>
<gene>
    <name evidence="2" type="ORF">N825_13620</name>
</gene>
<dbReference type="PANTHER" id="PTHR47328">
    <property type="match status" value="1"/>
</dbReference>
<name>W9H0L3_9PROT</name>
<dbReference type="EMBL" id="AVFL01000019">
    <property type="protein sequence ID" value="EWY38242.1"/>
    <property type="molecule type" value="Genomic_DNA"/>
</dbReference>